<dbReference type="RefSeq" id="WP_186949275.1">
    <property type="nucleotide sequence ID" value="NZ_JACOGF010000013.1"/>
</dbReference>
<protein>
    <submittedName>
        <fullName evidence="2">Ribbon-helix-helix domain-containing protein</fullName>
    </submittedName>
</protein>
<evidence type="ECO:0000313" key="3">
    <source>
        <dbReference type="Proteomes" id="UP000650424"/>
    </source>
</evidence>
<comment type="caution">
    <text evidence="2">The sequence shown here is derived from an EMBL/GenBank/DDBJ whole genome shotgun (WGS) entry which is preliminary data.</text>
</comment>
<reference evidence="2 3" key="1">
    <citation type="submission" date="2020-08" db="EMBL/GenBank/DDBJ databases">
        <title>Novel species isolated from subtropical streams in China.</title>
        <authorList>
            <person name="Lu H."/>
        </authorList>
    </citation>
    <scope>NUCLEOTIDE SEQUENCE [LARGE SCALE GENOMIC DNA]</scope>
    <source>
        <strain evidence="2 3">CY18W</strain>
    </source>
</reference>
<dbReference type="InterPro" id="IPR027373">
    <property type="entry name" value="RHH_dom"/>
</dbReference>
<gene>
    <name evidence="2" type="ORF">H8L32_21245</name>
</gene>
<name>A0ABR6ZVW2_9BURK</name>
<evidence type="ECO:0000259" key="1">
    <source>
        <dbReference type="Pfam" id="PF13467"/>
    </source>
</evidence>
<dbReference type="Gene3D" id="1.10.3990.20">
    <property type="entry name" value="protein bp1543"/>
    <property type="match status" value="1"/>
</dbReference>
<dbReference type="Proteomes" id="UP000650424">
    <property type="component" value="Unassembled WGS sequence"/>
</dbReference>
<dbReference type="InterPro" id="IPR038268">
    <property type="entry name" value="RHH_sf"/>
</dbReference>
<organism evidence="2 3">
    <name type="scientific">Undibacterium hunanense</name>
    <dbReference type="NCBI Taxonomy" id="2762292"/>
    <lineage>
        <taxon>Bacteria</taxon>
        <taxon>Pseudomonadati</taxon>
        <taxon>Pseudomonadota</taxon>
        <taxon>Betaproteobacteria</taxon>
        <taxon>Burkholderiales</taxon>
        <taxon>Oxalobacteraceae</taxon>
        <taxon>Undibacterium</taxon>
    </lineage>
</organism>
<evidence type="ECO:0000313" key="2">
    <source>
        <dbReference type="EMBL" id="MBC3920008.1"/>
    </source>
</evidence>
<accession>A0ABR6ZVW2</accession>
<proteinExistence type="predicted"/>
<feature type="domain" description="Ribbon-helix-helix" evidence="1">
    <location>
        <begin position="16"/>
        <end position="82"/>
    </location>
</feature>
<dbReference type="Pfam" id="PF13467">
    <property type="entry name" value="RHH_4"/>
    <property type="match status" value="1"/>
</dbReference>
<keyword evidence="3" id="KW-1185">Reference proteome</keyword>
<dbReference type="EMBL" id="JACOGF010000013">
    <property type="protein sequence ID" value="MBC3920008.1"/>
    <property type="molecule type" value="Genomic_DNA"/>
</dbReference>
<sequence length="114" mass="13060">MCEIFVKADPALYESKARSIRLHGVVTSIRLEKLFWQVLQEIAERDGMNINQLITKLYDELMAYRGQIDNFSSFLRVCCLRYTSLMLDGEIVNDKHMPLAGLRNSKNGSSGFLI</sequence>